<dbReference type="AlphaFoldDB" id="A0A241XT79"/>
<dbReference type="Proteomes" id="UP000194857">
    <property type="component" value="Unassembled WGS sequence"/>
</dbReference>
<sequence length="65" mass="7021">MIKRRILTLNPSKARAAYHRACALASLHSSSSLSVRLARYNHHMQAARVFTQQGGCDAVAVGGDV</sequence>
<proteinExistence type="predicted"/>
<evidence type="ECO:0000313" key="1">
    <source>
        <dbReference type="EMBL" id="OTI64071.1"/>
    </source>
</evidence>
<name>A0A241XT79_PSEAI</name>
<evidence type="ECO:0000313" key="2">
    <source>
        <dbReference type="Proteomes" id="UP000194857"/>
    </source>
</evidence>
<reference evidence="1 2" key="1">
    <citation type="submission" date="2017-05" db="EMBL/GenBank/DDBJ databases">
        <authorList>
            <person name="Song R."/>
            <person name="Chenine A.L."/>
            <person name="Ruprecht R.M."/>
        </authorList>
    </citation>
    <scope>NUCLEOTIDE SEQUENCE [LARGE SCALE GENOMIC DNA]</scope>
    <source>
        <strain evidence="1 2">S567_C10_BS</strain>
    </source>
</reference>
<comment type="caution">
    <text evidence="1">The sequence shown here is derived from an EMBL/GenBank/DDBJ whole genome shotgun (WGS) entry which is preliminary data.</text>
</comment>
<gene>
    <name evidence="1" type="ORF">CAZ10_07605</name>
</gene>
<organism evidence="1 2">
    <name type="scientific">Pseudomonas aeruginosa</name>
    <dbReference type="NCBI Taxonomy" id="287"/>
    <lineage>
        <taxon>Bacteria</taxon>
        <taxon>Pseudomonadati</taxon>
        <taxon>Pseudomonadota</taxon>
        <taxon>Gammaproteobacteria</taxon>
        <taxon>Pseudomonadales</taxon>
        <taxon>Pseudomonadaceae</taxon>
        <taxon>Pseudomonas</taxon>
    </lineage>
</organism>
<accession>A0A241XT79</accession>
<protein>
    <submittedName>
        <fullName evidence="1">Uncharacterized protein</fullName>
    </submittedName>
</protein>
<dbReference type="EMBL" id="NFFZ01000003">
    <property type="protein sequence ID" value="OTI64071.1"/>
    <property type="molecule type" value="Genomic_DNA"/>
</dbReference>